<protein>
    <submittedName>
        <fullName evidence="2">Uncharacterized protein</fullName>
    </submittedName>
</protein>
<dbReference type="AlphaFoldDB" id="A0A143YD95"/>
<proteinExistence type="predicted"/>
<evidence type="ECO:0000313" key="3">
    <source>
        <dbReference type="Proteomes" id="UP000242754"/>
    </source>
</evidence>
<keyword evidence="3" id="KW-1185">Reference proteome</keyword>
<keyword evidence="1" id="KW-1133">Transmembrane helix</keyword>
<keyword evidence="1" id="KW-0472">Membrane</keyword>
<organism evidence="2 3">
    <name type="scientific">Trichococcus palustris</name>
    <dbReference type="NCBI Taxonomy" id="140314"/>
    <lineage>
        <taxon>Bacteria</taxon>
        <taxon>Bacillati</taxon>
        <taxon>Bacillota</taxon>
        <taxon>Bacilli</taxon>
        <taxon>Lactobacillales</taxon>
        <taxon>Carnobacteriaceae</taxon>
        <taxon>Trichococcus</taxon>
    </lineage>
</organism>
<evidence type="ECO:0000256" key="1">
    <source>
        <dbReference type="SAM" id="Phobius"/>
    </source>
</evidence>
<reference evidence="2 3" key="1">
    <citation type="submission" date="2016-02" db="EMBL/GenBank/DDBJ databases">
        <authorList>
            <person name="Wen L."/>
            <person name="He K."/>
            <person name="Yang H."/>
        </authorList>
    </citation>
    <scope>NUCLEOTIDE SEQUENCE [LARGE SCALE GENOMIC DNA]</scope>
    <source>
        <strain evidence="2">Trichococcus palustris</strain>
    </source>
</reference>
<sequence length="97" mass="11503">MERFLANNQQEFLLFPRLSTKLIHPNVKLQYKHCYDYRNKPPFASKNLKAIGGLFDEAMRWICTSGKMFHDFCPVFLCLSKFMVVFLGIFIVFIQFL</sequence>
<accession>A0A143YD95</accession>
<dbReference type="EMBL" id="FJNE01000002">
    <property type="protein sequence ID" value="CZQ86026.1"/>
    <property type="molecule type" value="Genomic_DNA"/>
</dbReference>
<name>A0A143YD95_9LACT</name>
<feature type="transmembrane region" description="Helical" evidence="1">
    <location>
        <begin position="75"/>
        <end position="96"/>
    </location>
</feature>
<dbReference type="Proteomes" id="UP000242754">
    <property type="component" value="Unassembled WGS sequence"/>
</dbReference>
<evidence type="ECO:0000313" key="2">
    <source>
        <dbReference type="EMBL" id="CZQ86026.1"/>
    </source>
</evidence>
<keyword evidence="1" id="KW-0812">Transmembrane</keyword>
<gene>
    <name evidence="2" type="ORF">Tpal_717</name>
</gene>